<feature type="domain" description="EF-hand" evidence="3">
    <location>
        <begin position="248"/>
        <end position="283"/>
    </location>
</feature>
<protein>
    <recommendedName>
        <fullName evidence="3">EF-hand domain-containing protein</fullName>
    </recommendedName>
</protein>
<comment type="caution">
    <text evidence="4">The sequence shown here is derived from an EMBL/GenBank/DDBJ whole genome shotgun (WGS) entry which is preliminary data.</text>
</comment>
<proteinExistence type="predicted"/>
<organism evidence="4 5">
    <name type="scientific">Acacia crassicarpa</name>
    <name type="common">northern wattle</name>
    <dbReference type="NCBI Taxonomy" id="499986"/>
    <lineage>
        <taxon>Eukaryota</taxon>
        <taxon>Viridiplantae</taxon>
        <taxon>Streptophyta</taxon>
        <taxon>Embryophyta</taxon>
        <taxon>Tracheophyta</taxon>
        <taxon>Spermatophyta</taxon>
        <taxon>Magnoliopsida</taxon>
        <taxon>eudicotyledons</taxon>
        <taxon>Gunneridae</taxon>
        <taxon>Pentapetalae</taxon>
        <taxon>rosids</taxon>
        <taxon>fabids</taxon>
        <taxon>Fabales</taxon>
        <taxon>Fabaceae</taxon>
        <taxon>Caesalpinioideae</taxon>
        <taxon>mimosoid clade</taxon>
        <taxon>Acacieae</taxon>
        <taxon>Acacia</taxon>
    </lineage>
</organism>
<dbReference type="PROSITE" id="PS00018">
    <property type="entry name" value="EF_HAND_1"/>
    <property type="match status" value="1"/>
</dbReference>
<dbReference type="Proteomes" id="UP001293593">
    <property type="component" value="Unassembled WGS sequence"/>
</dbReference>
<evidence type="ECO:0000259" key="3">
    <source>
        <dbReference type="PROSITE" id="PS50222"/>
    </source>
</evidence>
<feature type="compositionally biased region" description="Basic residues" evidence="2">
    <location>
        <begin position="121"/>
        <end position="138"/>
    </location>
</feature>
<dbReference type="InterPro" id="IPR002048">
    <property type="entry name" value="EF_hand_dom"/>
</dbReference>
<evidence type="ECO:0000313" key="5">
    <source>
        <dbReference type="Proteomes" id="UP001293593"/>
    </source>
</evidence>
<keyword evidence="1" id="KW-0106">Calcium</keyword>
<feature type="compositionally biased region" description="Acidic residues" evidence="2">
    <location>
        <begin position="102"/>
        <end position="114"/>
    </location>
</feature>
<dbReference type="InterPro" id="IPR018247">
    <property type="entry name" value="EF_Hand_1_Ca_BS"/>
</dbReference>
<dbReference type="SMART" id="SM00054">
    <property type="entry name" value="EFh"/>
    <property type="match status" value="2"/>
</dbReference>
<gene>
    <name evidence="4" type="ORF">QN277_022900</name>
</gene>
<dbReference type="Gene3D" id="1.10.238.10">
    <property type="entry name" value="EF-hand"/>
    <property type="match status" value="1"/>
</dbReference>
<dbReference type="AlphaFoldDB" id="A0AAE1JG75"/>
<accession>A0AAE1JG75</accession>
<dbReference type="PROSITE" id="PS50222">
    <property type="entry name" value="EF_HAND_2"/>
    <property type="match status" value="1"/>
</dbReference>
<dbReference type="InterPro" id="IPR011992">
    <property type="entry name" value="EF-hand-dom_pair"/>
</dbReference>
<keyword evidence="5" id="KW-1185">Reference proteome</keyword>
<reference evidence="4" key="1">
    <citation type="submission" date="2023-10" db="EMBL/GenBank/DDBJ databases">
        <title>Chromosome-level genome of the transformable northern wattle, Acacia crassicarpa.</title>
        <authorList>
            <person name="Massaro I."/>
            <person name="Sinha N.R."/>
            <person name="Poethig S."/>
            <person name="Leichty A.R."/>
        </authorList>
    </citation>
    <scope>NUCLEOTIDE SEQUENCE</scope>
    <source>
        <strain evidence="4">Acra3RX</strain>
        <tissue evidence="4">Leaf</tissue>
    </source>
</reference>
<dbReference type="EMBL" id="JAWXYG010000006">
    <property type="protein sequence ID" value="KAK4269790.1"/>
    <property type="molecule type" value="Genomic_DNA"/>
</dbReference>
<feature type="region of interest" description="Disordered" evidence="2">
    <location>
        <begin position="1"/>
        <end position="32"/>
    </location>
</feature>
<dbReference type="GO" id="GO:0005509">
    <property type="term" value="F:calcium ion binding"/>
    <property type="evidence" value="ECO:0007669"/>
    <property type="project" value="InterPro"/>
</dbReference>
<evidence type="ECO:0000313" key="4">
    <source>
        <dbReference type="EMBL" id="KAK4269790.1"/>
    </source>
</evidence>
<sequence>MPKRDISDSESEGTNENSSSEEAEAGTHCHPQCISEYEKQRLSRIAENRGRLEALGLPKMASSLKRSGYSVTYNNGKKKAGDDEEYVPDDAEARLSSSSGEDGVDDDDDDDEDFVSEKASRSRKRKVKKRCSKPKVRVSRKDPWNNSYHIDGDDESLKQAIALSLQDSAEGSFFSDKHVASAAHVDTRGKNHIEEDKGKRKNKKSFTSRLQMPEDEVIVHFFEIDETGKGSVTMRDLQRVAAAYDFVWTDKELSDMIHCFDSDNDGKLTLDDFRKIIDRCNMIKGSEKSRWIQGGH</sequence>
<name>A0AAE1JG75_9FABA</name>
<feature type="region of interest" description="Disordered" evidence="2">
    <location>
        <begin position="50"/>
        <end position="151"/>
    </location>
</feature>
<evidence type="ECO:0000256" key="1">
    <source>
        <dbReference type="ARBA" id="ARBA00022837"/>
    </source>
</evidence>
<dbReference type="Pfam" id="PF13499">
    <property type="entry name" value="EF-hand_7"/>
    <property type="match status" value="1"/>
</dbReference>
<evidence type="ECO:0000256" key="2">
    <source>
        <dbReference type="SAM" id="MobiDB-lite"/>
    </source>
</evidence>
<dbReference type="SUPFAM" id="SSF47473">
    <property type="entry name" value="EF-hand"/>
    <property type="match status" value="1"/>
</dbReference>
<feature type="compositionally biased region" description="Acidic residues" evidence="2">
    <location>
        <begin position="8"/>
        <end position="24"/>
    </location>
</feature>